<dbReference type="RefSeq" id="WP_106112585.1">
    <property type="nucleotide sequence ID" value="NZ_PVSR01000003.1"/>
</dbReference>
<feature type="compositionally biased region" description="Low complexity" evidence="1">
    <location>
        <begin position="483"/>
        <end position="495"/>
    </location>
</feature>
<evidence type="ECO:0000313" key="3">
    <source>
        <dbReference type="Proteomes" id="UP000239352"/>
    </source>
</evidence>
<dbReference type="InterPro" id="IPR011990">
    <property type="entry name" value="TPR-like_helical_dom_sf"/>
</dbReference>
<dbReference type="STRING" id="1050202.GCA_000384035_02563"/>
<evidence type="ECO:0000313" key="2">
    <source>
        <dbReference type="EMBL" id="PRW64546.1"/>
    </source>
</evidence>
<dbReference type="SUPFAM" id="SSF48452">
    <property type="entry name" value="TPR-like"/>
    <property type="match status" value="1"/>
</dbReference>
<feature type="compositionally biased region" description="Polar residues" evidence="1">
    <location>
        <begin position="632"/>
        <end position="650"/>
    </location>
</feature>
<feature type="region of interest" description="Disordered" evidence="1">
    <location>
        <begin position="413"/>
        <end position="767"/>
    </location>
</feature>
<dbReference type="EMBL" id="PVSR01000003">
    <property type="protein sequence ID" value="PRW64546.1"/>
    <property type="molecule type" value="Genomic_DNA"/>
</dbReference>
<feature type="compositionally biased region" description="Polar residues" evidence="1">
    <location>
        <begin position="853"/>
        <end position="862"/>
    </location>
</feature>
<feature type="compositionally biased region" description="Polar residues" evidence="1">
    <location>
        <begin position="571"/>
        <end position="592"/>
    </location>
</feature>
<reference evidence="2 3" key="1">
    <citation type="submission" date="2018-03" db="EMBL/GenBank/DDBJ databases">
        <title>Actinopolyspora mortivallis from Sahara, screening for active biomolecules.</title>
        <authorList>
            <person name="Selama O."/>
            <person name="Wellington E.M.H."/>
            <person name="Hacene H."/>
        </authorList>
    </citation>
    <scope>NUCLEOTIDE SEQUENCE [LARGE SCALE GENOMIC DNA]</scope>
    <source>
        <strain evidence="2 3">M5A</strain>
    </source>
</reference>
<feature type="region of interest" description="Disordered" evidence="1">
    <location>
        <begin position="358"/>
        <end position="401"/>
    </location>
</feature>
<keyword evidence="3" id="KW-1185">Reference proteome</keyword>
<accession>A0A2T0GZJ9</accession>
<dbReference type="InParanoid" id="A0A2T0GZJ9"/>
<evidence type="ECO:0008006" key="4">
    <source>
        <dbReference type="Google" id="ProtNLM"/>
    </source>
</evidence>
<feature type="compositionally biased region" description="Low complexity" evidence="1">
    <location>
        <begin position="420"/>
        <end position="429"/>
    </location>
</feature>
<feature type="compositionally biased region" description="Polar residues" evidence="1">
    <location>
        <begin position="505"/>
        <end position="521"/>
    </location>
</feature>
<dbReference type="Gene3D" id="1.25.40.10">
    <property type="entry name" value="Tetratricopeptide repeat domain"/>
    <property type="match status" value="1"/>
</dbReference>
<organism evidence="2 3">
    <name type="scientific">Actinopolyspora mortivallis</name>
    <dbReference type="NCBI Taxonomy" id="33906"/>
    <lineage>
        <taxon>Bacteria</taxon>
        <taxon>Bacillati</taxon>
        <taxon>Actinomycetota</taxon>
        <taxon>Actinomycetes</taxon>
        <taxon>Actinopolysporales</taxon>
        <taxon>Actinopolysporaceae</taxon>
        <taxon>Actinopolyspora</taxon>
    </lineage>
</organism>
<gene>
    <name evidence="2" type="ORF">CEP50_04100</name>
</gene>
<sequence length="862" mass="92516">MARERGSWASRPGQELLESAWQWRWRVPELALLLGNRAASWARENGDPEQRLHAEYVALFAANRLGHAAAETERALGVFREAERAGSGELLDRLRIELACCARGSGSYDVASRVLDPLLEKEDVPARLRAHALVEFCGSLPMHRRSAERLRALDEADRLYAAESEHHRDLVGLLRARVDMARAGHHRGHGEFTVAIDAALRGMEYLRRLGDPAIDSGGVRAGLVLEQTQGLLELGRTAEAVRCSEELLHQPPRAAAAAPVGWLRLALATRVHLPSGRRRTAVESLHEALDGARKHELFDVQTAALNVLANLHEAASELPEALRCLREAYSVDHRHRRTLEHARLRLLEEFPARRFQGAAVPRQQSVGDVRSTGNGDTGGAALHRTPEVPSPSTAKNEDTGEAARRLLDALVRRSEETESGESLTGPSGPDTSRGQERGESPTRVAAEDAVGTPTRGERRTRAATGAKGGGGRRRREAEPSVPPQSGTSTPSATAAEETKHGSEEAASTPTVSYLTGGQDTPVSLGEQATRKDQPADFPMTEPEPTPRSHGVSASGVDYGWHFAAPREDPSGETSLISTFPGSESASADTTTVLPILPSEPETADTSSEVSSPPSEDLRGPTGRTPGEPPLSRQETPASGQHHTSRNSTAASEEEHRVDQHEESSSGRRSHGRSLAEIKAAIEAEQQGGRSARDSGPETFRSGGRRRRAASEDDPAEQSTGSTAVPSPDKTDHESPRGTVSEELLEQSRELIRDLPGVEAASERVDGTDQSGLADLLAEALVAYQHGRQETTGHDAAGAASHTSTVGDAEPVSGERSPFDRSATGTHDASPSDVPGREGRAHRRHAVGEEGSDGSRTWTPQVR</sequence>
<dbReference type="AlphaFoldDB" id="A0A2T0GZJ9"/>
<feature type="compositionally biased region" description="Polar residues" evidence="1">
    <location>
        <begin position="362"/>
        <end position="374"/>
    </location>
</feature>
<protein>
    <recommendedName>
        <fullName evidence="4">Tetratricopeptide repeat protein</fullName>
    </recommendedName>
</protein>
<feature type="region of interest" description="Disordered" evidence="1">
    <location>
        <begin position="786"/>
        <end position="862"/>
    </location>
</feature>
<evidence type="ECO:0000256" key="1">
    <source>
        <dbReference type="SAM" id="MobiDB-lite"/>
    </source>
</evidence>
<dbReference type="Proteomes" id="UP000239352">
    <property type="component" value="Unassembled WGS sequence"/>
</dbReference>
<feature type="compositionally biased region" description="Polar residues" evidence="1">
    <location>
        <begin position="603"/>
        <end position="613"/>
    </location>
</feature>
<comment type="caution">
    <text evidence="2">The sequence shown here is derived from an EMBL/GenBank/DDBJ whole genome shotgun (WGS) entry which is preliminary data.</text>
</comment>
<proteinExistence type="predicted"/>
<feature type="compositionally biased region" description="Basic and acidic residues" evidence="1">
    <location>
        <begin position="652"/>
        <end position="665"/>
    </location>
</feature>
<name>A0A2T0GZJ9_ACTMO</name>